<dbReference type="Proteomes" id="UP001055057">
    <property type="component" value="Unassembled WGS sequence"/>
</dbReference>
<dbReference type="Gene3D" id="3.30.9.10">
    <property type="entry name" value="D-Amino Acid Oxidase, subunit A, domain 2"/>
    <property type="match status" value="1"/>
</dbReference>
<evidence type="ECO:0000256" key="4">
    <source>
        <dbReference type="ARBA" id="ARBA00023002"/>
    </source>
</evidence>
<gene>
    <name evidence="6" type="primary">soxA</name>
    <name evidence="6" type="ORF">MPOCJGCO_3199</name>
</gene>
<sequence>MVEKCEVAVLGLGAMGSAALYQLARRGASVIGLDRFAPPHTFGSSHGETRITRQAVGEGSDYVPFVTASHRIWRELEAETGEALLNACGALVMAPGNGVSSHHGKPDFVGRSIAAARAAGIVHEVLDGTVVARRFPQFLNLAGDEKAYYEPCGGYVFPERCVSAQLRRARELGAETRTGYEVLGLRQDAAGVHIETTHGSIVADRAVVTAGAWTAPLLGRPFDRLLTVRRQLLHWYALDDTSAYGPESPVFIWMYGTGDTDYLYGFPPMPGYATIKVATEQYDTVTTADAVDRTVDPRESDRMYRLRVKDRLAGATPNLVQAVACVYTVTPDRGFIIDRHPEMERVLVVSACSGHGFKHSAGIGEAVAEEMAGGGSRIDLAPFALARLH</sequence>
<evidence type="ECO:0000256" key="2">
    <source>
        <dbReference type="ARBA" id="ARBA00022630"/>
    </source>
</evidence>
<dbReference type="Pfam" id="PF01266">
    <property type="entry name" value="DAO"/>
    <property type="match status" value="1"/>
</dbReference>
<keyword evidence="2" id="KW-0285">Flavoprotein</keyword>
<reference evidence="6" key="1">
    <citation type="journal article" date="2021" name="Front. Microbiol.">
        <title>Comprehensive Comparative Genomics and Phenotyping of Methylobacterium Species.</title>
        <authorList>
            <person name="Alessa O."/>
            <person name="Ogura Y."/>
            <person name="Fujitani Y."/>
            <person name="Takami H."/>
            <person name="Hayashi T."/>
            <person name="Sahin N."/>
            <person name="Tani A."/>
        </authorList>
    </citation>
    <scope>NUCLEOTIDE SEQUENCE</scope>
    <source>
        <strain evidence="6">DSM 23632</strain>
    </source>
</reference>
<keyword evidence="4" id="KW-0560">Oxidoreductase</keyword>
<dbReference type="Gene3D" id="3.50.50.60">
    <property type="entry name" value="FAD/NAD(P)-binding domain"/>
    <property type="match status" value="1"/>
</dbReference>
<name>A0ABQ4U0R6_9HYPH</name>
<dbReference type="InterPro" id="IPR006076">
    <property type="entry name" value="FAD-dep_OxRdtase"/>
</dbReference>
<evidence type="ECO:0000313" key="7">
    <source>
        <dbReference type="Proteomes" id="UP001055057"/>
    </source>
</evidence>
<protein>
    <submittedName>
        <fullName evidence="6">Monomeric sarcosine oxidase</fullName>
    </submittedName>
</protein>
<proteinExistence type="predicted"/>
<reference evidence="6" key="2">
    <citation type="submission" date="2021-08" db="EMBL/GenBank/DDBJ databases">
        <authorList>
            <person name="Tani A."/>
            <person name="Ola A."/>
            <person name="Ogura Y."/>
            <person name="Katsura K."/>
            <person name="Hayashi T."/>
        </authorList>
    </citation>
    <scope>NUCLEOTIDE SEQUENCE</scope>
    <source>
        <strain evidence="6">DSM 23632</strain>
    </source>
</reference>
<keyword evidence="7" id="KW-1185">Reference proteome</keyword>
<dbReference type="SUPFAM" id="SSF54373">
    <property type="entry name" value="FAD-linked reductases, C-terminal domain"/>
    <property type="match status" value="1"/>
</dbReference>
<comment type="cofactor">
    <cofactor evidence="1">
        <name>FAD</name>
        <dbReference type="ChEBI" id="CHEBI:57692"/>
    </cofactor>
</comment>
<dbReference type="RefSeq" id="WP_238183653.1">
    <property type="nucleotide sequence ID" value="NZ_BPRB01000186.1"/>
</dbReference>
<dbReference type="EMBL" id="BPRB01000186">
    <property type="protein sequence ID" value="GJE61078.1"/>
    <property type="molecule type" value="Genomic_DNA"/>
</dbReference>
<evidence type="ECO:0000313" key="6">
    <source>
        <dbReference type="EMBL" id="GJE61078.1"/>
    </source>
</evidence>
<dbReference type="InterPro" id="IPR045170">
    <property type="entry name" value="MTOX"/>
</dbReference>
<keyword evidence="3" id="KW-0274">FAD</keyword>
<evidence type="ECO:0000256" key="3">
    <source>
        <dbReference type="ARBA" id="ARBA00022827"/>
    </source>
</evidence>
<feature type="domain" description="FAD dependent oxidoreductase" evidence="5">
    <location>
        <begin position="7"/>
        <end position="369"/>
    </location>
</feature>
<dbReference type="InterPro" id="IPR036188">
    <property type="entry name" value="FAD/NAD-bd_sf"/>
</dbReference>
<dbReference type="SUPFAM" id="SSF51905">
    <property type="entry name" value="FAD/NAD(P)-binding domain"/>
    <property type="match status" value="1"/>
</dbReference>
<evidence type="ECO:0000256" key="1">
    <source>
        <dbReference type="ARBA" id="ARBA00001974"/>
    </source>
</evidence>
<dbReference type="PANTHER" id="PTHR10961:SF7">
    <property type="entry name" value="FAD DEPENDENT OXIDOREDUCTASE DOMAIN-CONTAINING PROTEIN"/>
    <property type="match status" value="1"/>
</dbReference>
<organism evidence="6 7">
    <name type="scientific">Methylobacterium trifolii</name>
    <dbReference type="NCBI Taxonomy" id="1003092"/>
    <lineage>
        <taxon>Bacteria</taxon>
        <taxon>Pseudomonadati</taxon>
        <taxon>Pseudomonadota</taxon>
        <taxon>Alphaproteobacteria</taxon>
        <taxon>Hyphomicrobiales</taxon>
        <taxon>Methylobacteriaceae</taxon>
        <taxon>Methylobacterium</taxon>
    </lineage>
</organism>
<comment type="caution">
    <text evidence="6">The sequence shown here is derived from an EMBL/GenBank/DDBJ whole genome shotgun (WGS) entry which is preliminary data.</text>
</comment>
<dbReference type="PANTHER" id="PTHR10961">
    <property type="entry name" value="PEROXISOMAL SARCOSINE OXIDASE"/>
    <property type="match status" value="1"/>
</dbReference>
<accession>A0ABQ4U0R6</accession>
<evidence type="ECO:0000259" key="5">
    <source>
        <dbReference type="Pfam" id="PF01266"/>
    </source>
</evidence>
<dbReference type="NCBIfam" id="NF008425">
    <property type="entry name" value="PRK11259.1"/>
    <property type="match status" value="1"/>
</dbReference>